<keyword evidence="6" id="KW-0227">DNA damage</keyword>
<comment type="cofactor">
    <cofactor evidence="1">
        <name>Mn(2+)</name>
        <dbReference type="ChEBI" id="CHEBI:29035"/>
    </cofactor>
</comment>
<dbReference type="GO" id="GO:0046872">
    <property type="term" value="F:metal ion binding"/>
    <property type="evidence" value="ECO:0007669"/>
    <property type="project" value="UniProtKB-KW"/>
</dbReference>
<evidence type="ECO:0000256" key="10">
    <source>
        <dbReference type="ARBA" id="ARBA00023242"/>
    </source>
</evidence>
<keyword evidence="8" id="KW-0460">Magnesium</keyword>
<keyword evidence="9" id="KW-0234">DNA repair</keyword>
<dbReference type="OrthoDB" id="9975959at2759"/>
<keyword evidence="5" id="KW-0479">Metal-binding</keyword>
<sequence>MERILAADVGVGLPSQPLMSRHRWYPIYLFTAPPTSPSTLRLVTWNIDFATREESERLLCILSYIRKRYPVREQGPHIPLCILLQEFPVHLFPVLLAEKWVRTNFAVVPSGMHEWPIGATYGNVTLVSISLPIVSAHSLLLANSRMHRTALTVDVALRHPCTGHALTLRVVNTHLESLLSGADARRSQLAAIADILRDRGVHAGVVAGDMNAICDSDAAIPAQVGLVDTYRGDRDDLNCFTWGYQPPTQFPPGRLDRVYYTPYHGQPTTRWPLIIDAPRVIGAGLMTTRGSWVSDHSGVMTTVHFDTVWRL</sequence>
<dbReference type="InterPro" id="IPR005135">
    <property type="entry name" value="Endo/exonuclease/phosphatase"/>
</dbReference>
<dbReference type="GO" id="GO:0004518">
    <property type="term" value="F:nuclease activity"/>
    <property type="evidence" value="ECO:0007669"/>
    <property type="project" value="UniProtKB-KW"/>
</dbReference>
<reference evidence="12 13" key="1">
    <citation type="journal article" date="2012" name="Science">
        <title>The Paleozoic origin of enzymatic lignin decomposition reconstructed from 31 fungal genomes.</title>
        <authorList>
            <person name="Floudas D."/>
            <person name="Binder M."/>
            <person name="Riley R."/>
            <person name="Barry K."/>
            <person name="Blanchette R.A."/>
            <person name="Henrissat B."/>
            <person name="Martinez A.T."/>
            <person name="Otillar R."/>
            <person name="Spatafora J.W."/>
            <person name="Yadav J.S."/>
            <person name="Aerts A."/>
            <person name="Benoit I."/>
            <person name="Boyd A."/>
            <person name="Carlson A."/>
            <person name="Copeland A."/>
            <person name="Coutinho P.M."/>
            <person name="de Vries R.P."/>
            <person name="Ferreira P."/>
            <person name="Findley K."/>
            <person name="Foster B."/>
            <person name="Gaskell J."/>
            <person name="Glotzer D."/>
            <person name="Gorecki P."/>
            <person name="Heitman J."/>
            <person name="Hesse C."/>
            <person name="Hori C."/>
            <person name="Igarashi K."/>
            <person name="Jurgens J.A."/>
            <person name="Kallen N."/>
            <person name="Kersten P."/>
            <person name="Kohler A."/>
            <person name="Kuees U."/>
            <person name="Kumar T.K.A."/>
            <person name="Kuo A."/>
            <person name="LaButti K."/>
            <person name="Larrondo L.F."/>
            <person name="Lindquist E."/>
            <person name="Ling A."/>
            <person name="Lombard V."/>
            <person name="Lucas S."/>
            <person name="Lundell T."/>
            <person name="Martin R."/>
            <person name="McLaughlin D.J."/>
            <person name="Morgenstern I."/>
            <person name="Morin E."/>
            <person name="Murat C."/>
            <person name="Nagy L.G."/>
            <person name="Nolan M."/>
            <person name="Ohm R.A."/>
            <person name="Patyshakuliyeva A."/>
            <person name="Rokas A."/>
            <person name="Ruiz-Duenas F.J."/>
            <person name="Sabat G."/>
            <person name="Salamov A."/>
            <person name="Samejima M."/>
            <person name="Schmutz J."/>
            <person name="Slot J.C."/>
            <person name="St John F."/>
            <person name="Stenlid J."/>
            <person name="Sun H."/>
            <person name="Sun S."/>
            <person name="Syed K."/>
            <person name="Tsang A."/>
            <person name="Wiebenga A."/>
            <person name="Young D."/>
            <person name="Pisabarro A."/>
            <person name="Eastwood D.C."/>
            <person name="Martin F."/>
            <person name="Cullen D."/>
            <person name="Grigoriev I.V."/>
            <person name="Hibbett D.S."/>
        </authorList>
    </citation>
    <scope>NUCLEOTIDE SEQUENCE [LARGE SCALE GENOMIC DNA]</scope>
    <source>
        <strain evidence="12 13">MD-104</strain>
    </source>
</reference>
<dbReference type="InterPro" id="IPR036691">
    <property type="entry name" value="Endo/exonu/phosph_ase_sf"/>
</dbReference>
<keyword evidence="4" id="KW-0540">Nuclease</keyword>
<evidence type="ECO:0000256" key="3">
    <source>
        <dbReference type="ARBA" id="ARBA00004322"/>
    </source>
</evidence>
<dbReference type="GO" id="GO:0006302">
    <property type="term" value="P:double-strand break repair"/>
    <property type="evidence" value="ECO:0007669"/>
    <property type="project" value="TreeGrafter"/>
</dbReference>
<keyword evidence="13" id="KW-1185">Reference proteome</keyword>
<dbReference type="Gene3D" id="3.60.10.10">
    <property type="entry name" value="Endonuclease/exonuclease/phosphatase"/>
    <property type="match status" value="1"/>
</dbReference>
<evidence type="ECO:0000313" key="12">
    <source>
        <dbReference type="EMBL" id="PCH42421.1"/>
    </source>
</evidence>
<gene>
    <name evidence="12" type="ORF">WOLCODRAFT_132379</name>
</gene>
<organism evidence="12 13">
    <name type="scientific">Wolfiporia cocos (strain MD-104)</name>
    <name type="common">Brown rot fungus</name>
    <dbReference type="NCBI Taxonomy" id="742152"/>
    <lineage>
        <taxon>Eukaryota</taxon>
        <taxon>Fungi</taxon>
        <taxon>Dikarya</taxon>
        <taxon>Basidiomycota</taxon>
        <taxon>Agaricomycotina</taxon>
        <taxon>Agaricomycetes</taxon>
        <taxon>Polyporales</taxon>
        <taxon>Phaeolaceae</taxon>
        <taxon>Wolfiporia</taxon>
    </lineage>
</organism>
<evidence type="ECO:0000256" key="9">
    <source>
        <dbReference type="ARBA" id="ARBA00023204"/>
    </source>
</evidence>
<keyword evidence="10" id="KW-0539">Nucleus</keyword>
<dbReference type="CDD" id="cd09080">
    <property type="entry name" value="TDP2"/>
    <property type="match status" value="1"/>
</dbReference>
<evidence type="ECO:0000259" key="11">
    <source>
        <dbReference type="Pfam" id="PF03372"/>
    </source>
</evidence>
<dbReference type="GO" id="GO:0003697">
    <property type="term" value="F:single-stranded DNA binding"/>
    <property type="evidence" value="ECO:0007669"/>
    <property type="project" value="TreeGrafter"/>
</dbReference>
<proteinExistence type="predicted"/>
<dbReference type="GO" id="GO:0005737">
    <property type="term" value="C:cytoplasm"/>
    <property type="evidence" value="ECO:0007669"/>
    <property type="project" value="TreeGrafter"/>
</dbReference>
<evidence type="ECO:0000256" key="6">
    <source>
        <dbReference type="ARBA" id="ARBA00022763"/>
    </source>
</evidence>
<dbReference type="AlphaFoldDB" id="A0A2H3JKN0"/>
<dbReference type="SUPFAM" id="SSF56219">
    <property type="entry name" value="DNase I-like"/>
    <property type="match status" value="1"/>
</dbReference>
<evidence type="ECO:0000256" key="7">
    <source>
        <dbReference type="ARBA" id="ARBA00022801"/>
    </source>
</evidence>
<comment type="cofactor">
    <cofactor evidence="2">
        <name>Mg(2+)</name>
        <dbReference type="ChEBI" id="CHEBI:18420"/>
    </cofactor>
</comment>
<dbReference type="PANTHER" id="PTHR15822:SF4">
    <property type="entry name" value="TYROSYL-DNA PHOSPHODIESTERASE 2"/>
    <property type="match status" value="1"/>
</dbReference>
<evidence type="ECO:0000313" key="13">
    <source>
        <dbReference type="Proteomes" id="UP000218811"/>
    </source>
</evidence>
<evidence type="ECO:0000256" key="8">
    <source>
        <dbReference type="ARBA" id="ARBA00022842"/>
    </source>
</evidence>
<protein>
    <recommendedName>
        <fullName evidence="11">Endonuclease/exonuclease/phosphatase domain-containing protein</fullName>
    </recommendedName>
</protein>
<evidence type="ECO:0000256" key="2">
    <source>
        <dbReference type="ARBA" id="ARBA00001946"/>
    </source>
</evidence>
<evidence type="ECO:0000256" key="5">
    <source>
        <dbReference type="ARBA" id="ARBA00022723"/>
    </source>
</evidence>
<dbReference type="PANTHER" id="PTHR15822">
    <property type="entry name" value="TRAF AND TNF RECEPTOR-ASSOCIATED PROTEIN"/>
    <property type="match status" value="1"/>
</dbReference>
<dbReference type="OMA" id="PEPCCIL"/>
<dbReference type="InterPro" id="IPR051547">
    <property type="entry name" value="TDP2-like"/>
</dbReference>
<evidence type="ECO:0000256" key="1">
    <source>
        <dbReference type="ARBA" id="ARBA00001936"/>
    </source>
</evidence>
<dbReference type="GO" id="GO:0070260">
    <property type="term" value="F:5'-tyrosyl-DNA phosphodiesterase activity"/>
    <property type="evidence" value="ECO:0007669"/>
    <property type="project" value="TreeGrafter"/>
</dbReference>
<dbReference type="EMBL" id="KB468124">
    <property type="protein sequence ID" value="PCH42421.1"/>
    <property type="molecule type" value="Genomic_DNA"/>
</dbReference>
<comment type="subcellular location">
    <subcellularLocation>
        <location evidence="3">Nucleus</location>
        <location evidence="3">PML body</location>
    </subcellularLocation>
</comment>
<dbReference type="Proteomes" id="UP000218811">
    <property type="component" value="Unassembled WGS sequence"/>
</dbReference>
<feature type="domain" description="Endonuclease/exonuclease/phosphatase" evidence="11">
    <location>
        <begin position="43"/>
        <end position="296"/>
    </location>
</feature>
<evidence type="ECO:0000256" key="4">
    <source>
        <dbReference type="ARBA" id="ARBA00022722"/>
    </source>
</evidence>
<name>A0A2H3JKN0_WOLCO</name>
<keyword evidence="7" id="KW-0378">Hydrolase</keyword>
<dbReference type="Pfam" id="PF03372">
    <property type="entry name" value="Exo_endo_phos"/>
    <property type="match status" value="1"/>
</dbReference>
<accession>A0A2H3JKN0</accession>